<dbReference type="NCBIfam" id="TIGR00233">
    <property type="entry name" value="trpS"/>
    <property type="match status" value="1"/>
</dbReference>
<dbReference type="GO" id="GO:0005759">
    <property type="term" value="C:mitochondrial matrix"/>
    <property type="evidence" value="ECO:0007669"/>
    <property type="project" value="TreeGrafter"/>
</dbReference>
<dbReference type="GO" id="GO:0070183">
    <property type="term" value="P:mitochondrial tryptophanyl-tRNA aminoacylation"/>
    <property type="evidence" value="ECO:0007669"/>
    <property type="project" value="EnsemblFungi"/>
</dbReference>
<evidence type="ECO:0000256" key="5">
    <source>
        <dbReference type="ARBA" id="ARBA00022741"/>
    </source>
</evidence>
<evidence type="ECO:0000256" key="6">
    <source>
        <dbReference type="ARBA" id="ARBA00022840"/>
    </source>
</evidence>
<evidence type="ECO:0000256" key="7">
    <source>
        <dbReference type="ARBA" id="ARBA00022917"/>
    </source>
</evidence>
<organism evidence="11 12">
    <name type="scientific">Pneumocystis carinii (strain B80)</name>
    <name type="common">Rat pneumocystis pneumonia agent</name>
    <name type="synonym">Pneumocystis carinii f. sp. carinii</name>
    <dbReference type="NCBI Taxonomy" id="1408658"/>
    <lineage>
        <taxon>Eukaryota</taxon>
        <taxon>Fungi</taxon>
        <taxon>Dikarya</taxon>
        <taxon>Ascomycota</taxon>
        <taxon>Taphrinomycotina</taxon>
        <taxon>Pneumocystomycetes</taxon>
        <taxon>Pneumocystaceae</taxon>
        <taxon>Pneumocystis</taxon>
    </lineage>
</organism>
<dbReference type="VEuPathDB" id="FungiDB:T552_00026"/>
<dbReference type="GO" id="GO:0005524">
    <property type="term" value="F:ATP binding"/>
    <property type="evidence" value="ECO:0007669"/>
    <property type="project" value="UniProtKB-KW"/>
</dbReference>
<dbReference type="InterPro" id="IPR014729">
    <property type="entry name" value="Rossmann-like_a/b/a_fold"/>
</dbReference>
<dbReference type="Gene3D" id="1.10.240.10">
    <property type="entry name" value="Tyrosyl-Transfer RNA Synthetase"/>
    <property type="match status" value="1"/>
</dbReference>
<evidence type="ECO:0000256" key="4">
    <source>
        <dbReference type="ARBA" id="ARBA00022598"/>
    </source>
</evidence>
<keyword evidence="6 10" id="KW-0067">ATP-binding</keyword>
<keyword evidence="12" id="KW-1185">Reference proteome</keyword>
<dbReference type="FunFam" id="1.10.240.10:FF:000002">
    <property type="entry name" value="Tryptophan--tRNA ligase"/>
    <property type="match status" value="1"/>
</dbReference>
<protein>
    <recommendedName>
        <fullName evidence="3">tryptophan--tRNA ligase</fullName>
        <ecNumber evidence="3">6.1.1.2</ecNumber>
    </recommendedName>
    <alternativeName>
        <fullName evidence="9">Tryptophanyl-tRNA synthetase</fullName>
    </alternativeName>
</protein>
<comment type="caution">
    <text evidence="11">The sequence shown here is derived from an EMBL/GenBank/DDBJ whole genome shotgun (WGS) entry which is preliminary data.</text>
</comment>
<accession>A0A0W4ZSP1</accession>
<dbReference type="Proteomes" id="UP000054454">
    <property type="component" value="Unassembled WGS sequence"/>
</dbReference>
<reference evidence="12" key="1">
    <citation type="journal article" date="2016" name="Nat. Commun.">
        <title>Genome analysis of three Pneumocystis species reveals adaptation mechanisms to life exclusively in mammalian hosts.</title>
        <authorList>
            <person name="Ma L."/>
            <person name="Chen Z."/>
            <person name="Huang D.W."/>
            <person name="Kutty G."/>
            <person name="Ishihara M."/>
            <person name="Wang H."/>
            <person name="Abouelleil A."/>
            <person name="Bishop L."/>
            <person name="Davey E."/>
            <person name="Deng R."/>
            <person name="Deng X."/>
            <person name="Fan L."/>
            <person name="Fantoni G."/>
            <person name="Fitzgerald M."/>
            <person name="Gogineni E."/>
            <person name="Goldberg J.M."/>
            <person name="Handley G."/>
            <person name="Hu X."/>
            <person name="Huber C."/>
            <person name="Jiao X."/>
            <person name="Jones K."/>
            <person name="Levin J.Z."/>
            <person name="Liu Y."/>
            <person name="Macdonald P."/>
            <person name="Melnikov A."/>
            <person name="Raley C."/>
            <person name="Sassi M."/>
            <person name="Sherman B.T."/>
            <person name="Song X."/>
            <person name="Sykes S."/>
            <person name="Tran B."/>
            <person name="Walsh L."/>
            <person name="Xia Y."/>
            <person name="Yang J."/>
            <person name="Young S."/>
            <person name="Zeng Q."/>
            <person name="Zheng X."/>
            <person name="Stephens R."/>
            <person name="Nusbaum C."/>
            <person name="Birren B.W."/>
            <person name="Azadi P."/>
            <person name="Lempicki R.A."/>
            <person name="Cuomo C.A."/>
            <person name="Kovacs J.A."/>
        </authorList>
    </citation>
    <scope>NUCLEOTIDE SEQUENCE [LARGE SCALE GENOMIC DNA]</scope>
    <source>
        <strain evidence="12">B80</strain>
    </source>
</reference>
<name>A0A0W4ZSP1_PNEC8</name>
<evidence type="ECO:0000256" key="1">
    <source>
        <dbReference type="ARBA" id="ARBA00004173"/>
    </source>
</evidence>
<dbReference type="RefSeq" id="XP_018227497.1">
    <property type="nucleotide sequence ID" value="XM_018368648.1"/>
</dbReference>
<evidence type="ECO:0000256" key="9">
    <source>
        <dbReference type="ARBA" id="ARBA00030268"/>
    </source>
</evidence>
<dbReference type="InterPro" id="IPR002306">
    <property type="entry name" value="Trp-tRNA-ligase"/>
</dbReference>
<evidence type="ECO:0000256" key="10">
    <source>
        <dbReference type="RuleBase" id="RU363036"/>
    </source>
</evidence>
<dbReference type="InterPro" id="IPR050203">
    <property type="entry name" value="Trp-tRNA_synthetase"/>
</dbReference>
<dbReference type="EC" id="6.1.1.2" evidence="3"/>
<dbReference type="PRINTS" id="PR01039">
    <property type="entry name" value="TRNASYNTHTRP"/>
</dbReference>
<evidence type="ECO:0000256" key="3">
    <source>
        <dbReference type="ARBA" id="ARBA00013161"/>
    </source>
</evidence>
<dbReference type="GO" id="GO:0004830">
    <property type="term" value="F:tryptophan-tRNA ligase activity"/>
    <property type="evidence" value="ECO:0007669"/>
    <property type="project" value="UniProtKB-EC"/>
</dbReference>
<dbReference type="CDD" id="cd00806">
    <property type="entry name" value="TrpRS_core"/>
    <property type="match status" value="1"/>
</dbReference>
<evidence type="ECO:0000256" key="2">
    <source>
        <dbReference type="ARBA" id="ARBA00005594"/>
    </source>
</evidence>
<dbReference type="AlphaFoldDB" id="A0A0W4ZSP1"/>
<dbReference type="Gene3D" id="3.40.50.620">
    <property type="entry name" value="HUPs"/>
    <property type="match status" value="1"/>
</dbReference>
<keyword evidence="5 10" id="KW-0547">Nucleotide-binding</keyword>
<comment type="similarity">
    <text evidence="2 10">Belongs to the class-I aminoacyl-tRNA synthetase family.</text>
</comment>
<evidence type="ECO:0000313" key="11">
    <source>
        <dbReference type="EMBL" id="KTW31381.1"/>
    </source>
</evidence>
<evidence type="ECO:0000313" key="12">
    <source>
        <dbReference type="Proteomes" id="UP000054454"/>
    </source>
</evidence>
<keyword evidence="8 10" id="KW-0030">Aminoacyl-tRNA synthetase</keyword>
<dbReference type="PANTHER" id="PTHR43766">
    <property type="entry name" value="TRYPTOPHAN--TRNA LIGASE, MITOCHONDRIAL"/>
    <property type="match status" value="1"/>
</dbReference>
<sequence length="373" mass="42394">MSIIHFSGKRRHGCLNLFFLLQRYHLNIQRLFTKDALERRIFSGIQPTGVPHIGNYLGALKQWVDMQNSAESSTILLFCIADLHAITMLKKSVELKQYKREMFASLEAIGIDFKRSIVYEQSSVSCHSELAWILNCVVPVSHLQRITQWKTKSRLKNGNSILNLGLFAYPVLQAADILLYKTTEVPIGEDQIQHLELSCTISRLFNNYFSKNIFITPKATLISSKRIMSLKDPYKKMSKSDPDLNSRILITDPLDVIESKISKATTDSYYGITYDIDKRPGIANLLRILASLSYPSSDPVEIAKDNANISHKAFKDLVAKSINTFFSPIRERYQSIMDRDISSYIEQNRIGTQSAQKLALDTMTQVKICTGLL</sequence>
<dbReference type="PROSITE" id="PS00178">
    <property type="entry name" value="AA_TRNA_LIGASE_I"/>
    <property type="match status" value="1"/>
</dbReference>
<dbReference type="PANTHER" id="PTHR43766:SF1">
    <property type="entry name" value="TRYPTOPHAN--TRNA LIGASE, MITOCHONDRIAL"/>
    <property type="match status" value="1"/>
</dbReference>
<comment type="subcellular location">
    <subcellularLocation>
        <location evidence="1">Mitochondrion</location>
    </subcellularLocation>
</comment>
<dbReference type="GeneID" id="28934850"/>
<dbReference type="Pfam" id="PF00579">
    <property type="entry name" value="tRNA-synt_1b"/>
    <property type="match status" value="1"/>
</dbReference>
<dbReference type="InterPro" id="IPR001412">
    <property type="entry name" value="aa-tRNA-synth_I_CS"/>
</dbReference>
<gene>
    <name evidence="11" type="ORF">T552_00026</name>
</gene>
<dbReference type="SUPFAM" id="SSF52374">
    <property type="entry name" value="Nucleotidylyl transferase"/>
    <property type="match status" value="1"/>
</dbReference>
<proteinExistence type="inferred from homology"/>
<keyword evidence="7 10" id="KW-0648">Protein biosynthesis</keyword>
<dbReference type="OrthoDB" id="15808at2759"/>
<evidence type="ECO:0000256" key="8">
    <source>
        <dbReference type="ARBA" id="ARBA00023146"/>
    </source>
</evidence>
<dbReference type="EMBL" id="LFVZ01000001">
    <property type="protein sequence ID" value="KTW31381.1"/>
    <property type="molecule type" value="Genomic_DNA"/>
</dbReference>
<keyword evidence="4 10" id="KW-0436">Ligase</keyword>
<dbReference type="InterPro" id="IPR002305">
    <property type="entry name" value="aa-tRNA-synth_Ic"/>
</dbReference>